<name>A0A9X3WLN1_9BACI</name>
<gene>
    <name evidence="2" type="ORF">NC661_16475</name>
</gene>
<sequence length="105" mass="11800">MKYEKTKIGIGSFSLLLFSLGFLFSFSFGDQAALGDSIIQSIGLKPWSKGDHGLHYTAFYSLIFFLPALFLGYKYRDDWGAKVGRILSIIFFMTILISSLLVIDI</sequence>
<evidence type="ECO:0000313" key="2">
    <source>
        <dbReference type="EMBL" id="MDC3421970.1"/>
    </source>
</evidence>
<organism evidence="2 3">
    <name type="scientific">Aquibacillus koreensis</name>
    <dbReference type="NCBI Taxonomy" id="279446"/>
    <lineage>
        <taxon>Bacteria</taxon>
        <taxon>Bacillati</taxon>
        <taxon>Bacillota</taxon>
        <taxon>Bacilli</taxon>
        <taxon>Bacillales</taxon>
        <taxon>Bacillaceae</taxon>
        <taxon>Aquibacillus</taxon>
    </lineage>
</organism>
<feature type="transmembrane region" description="Helical" evidence="1">
    <location>
        <begin position="53"/>
        <end position="71"/>
    </location>
</feature>
<keyword evidence="1" id="KW-0812">Transmembrane</keyword>
<keyword evidence="1" id="KW-1133">Transmembrane helix</keyword>
<keyword evidence="1" id="KW-0472">Membrane</keyword>
<evidence type="ECO:0000313" key="3">
    <source>
        <dbReference type="Proteomes" id="UP001145072"/>
    </source>
</evidence>
<comment type="caution">
    <text evidence="2">The sequence shown here is derived from an EMBL/GenBank/DDBJ whole genome shotgun (WGS) entry which is preliminary data.</text>
</comment>
<dbReference type="Proteomes" id="UP001145072">
    <property type="component" value="Unassembled WGS sequence"/>
</dbReference>
<protein>
    <submittedName>
        <fullName evidence="2">Uncharacterized protein</fullName>
    </submittedName>
</protein>
<reference evidence="2" key="1">
    <citation type="submission" date="2022-06" db="EMBL/GenBank/DDBJ databases">
        <title>Aquibacillus sp. a new bacterium isolated from soil saline samples.</title>
        <authorList>
            <person name="Galisteo C."/>
            <person name="De La Haba R."/>
            <person name="Sanchez-Porro C."/>
            <person name="Ventosa A."/>
        </authorList>
    </citation>
    <scope>NUCLEOTIDE SEQUENCE</scope>
    <source>
        <strain evidence="2">JCM 12387</strain>
    </source>
</reference>
<proteinExistence type="predicted"/>
<dbReference type="RefSeq" id="WP_259870367.1">
    <property type="nucleotide sequence ID" value="NZ_JAMQJZ010000015.1"/>
</dbReference>
<feature type="transmembrane region" description="Helical" evidence="1">
    <location>
        <begin position="83"/>
        <end position="103"/>
    </location>
</feature>
<dbReference type="EMBL" id="JAMQJZ010000015">
    <property type="protein sequence ID" value="MDC3421970.1"/>
    <property type="molecule type" value="Genomic_DNA"/>
</dbReference>
<evidence type="ECO:0000256" key="1">
    <source>
        <dbReference type="SAM" id="Phobius"/>
    </source>
</evidence>
<keyword evidence="3" id="KW-1185">Reference proteome</keyword>
<accession>A0A9X3WLN1</accession>
<dbReference type="AlphaFoldDB" id="A0A9X3WLN1"/>